<dbReference type="RefSeq" id="WP_096806583.1">
    <property type="nucleotide sequence ID" value="NZ_CP022196.1"/>
</dbReference>
<dbReference type="EMBL" id="CP022196">
    <property type="protein sequence ID" value="ATG48966.1"/>
    <property type="molecule type" value="Genomic_DNA"/>
</dbReference>
<accession>A0A291GG22</accession>
<proteinExistence type="predicted"/>
<dbReference type="InterPro" id="IPR028992">
    <property type="entry name" value="Hedgehog/Intein_dom"/>
</dbReference>
<dbReference type="InterPro" id="IPR036844">
    <property type="entry name" value="Hint_dom_sf"/>
</dbReference>
<dbReference type="Proteomes" id="UP000217935">
    <property type="component" value="Chromosome"/>
</dbReference>
<dbReference type="KEGG" id="ceh:CEW89_16145"/>
<feature type="domain" description="Hedgehog/Intein (Hint)" evidence="1">
    <location>
        <begin position="19"/>
        <end position="155"/>
    </location>
</feature>
<dbReference type="Pfam" id="PF13403">
    <property type="entry name" value="Hint_2"/>
    <property type="match status" value="1"/>
</dbReference>
<dbReference type="SUPFAM" id="SSF51294">
    <property type="entry name" value="Hedgehog/intein (Hint) domain"/>
    <property type="match status" value="1"/>
</dbReference>
<evidence type="ECO:0000313" key="2">
    <source>
        <dbReference type="EMBL" id="ATG48966.1"/>
    </source>
</evidence>
<protein>
    <recommendedName>
        <fullName evidence="1">Hedgehog/Intein (Hint) domain-containing protein</fullName>
    </recommendedName>
</protein>
<name>A0A291GG22_9RHOB</name>
<sequence length="210" mass="22280">MIENTAMDNGAAPGALSGFGPGVVVETTEGPQPVEWLRPGDLLLTRDHGYRPVIWTGRSPLSVAPPVRIAAGALGTRIPDRDLVLSSAHHVLLRSPQIELHFATEEVLVPVSDIATEEESGMSLADPAYGYCHILMGQHELILAEGVWLESLFPGETTLNLLGAVARAEIATRLGQDAMARLHTARPLLLPGEAAALHPRSAIAATRMAA</sequence>
<evidence type="ECO:0000313" key="3">
    <source>
        <dbReference type="Proteomes" id="UP000217935"/>
    </source>
</evidence>
<dbReference type="STRING" id="1758178.GCA_001550095_02334"/>
<reference evidence="2 3" key="1">
    <citation type="submission" date="2017-06" db="EMBL/GenBank/DDBJ databases">
        <title>Celeribacter sp. TSPH2 complete genome sequence.</title>
        <authorList>
            <person name="Woo J.-H."/>
            <person name="Kim H.-S."/>
        </authorList>
    </citation>
    <scope>NUCLEOTIDE SEQUENCE [LARGE SCALE GENOMIC DNA]</scope>
    <source>
        <strain evidence="2 3">TSPH2</strain>
    </source>
</reference>
<gene>
    <name evidence="2" type="ORF">CEW89_16145</name>
</gene>
<organism evidence="2 3">
    <name type="scientific">Celeribacter ethanolicus</name>
    <dbReference type="NCBI Taxonomy" id="1758178"/>
    <lineage>
        <taxon>Bacteria</taxon>
        <taxon>Pseudomonadati</taxon>
        <taxon>Pseudomonadota</taxon>
        <taxon>Alphaproteobacteria</taxon>
        <taxon>Rhodobacterales</taxon>
        <taxon>Roseobacteraceae</taxon>
        <taxon>Celeribacter</taxon>
    </lineage>
</organism>
<dbReference type="AlphaFoldDB" id="A0A291GG22"/>
<evidence type="ECO:0000259" key="1">
    <source>
        <dbReference type="Pfam" id="PF13403"/>
    </source>
</evidence>
<keyword evidence="3" id="KW-1185">Reference proteome</keyword>
<dbReference type="OrthoDB" id="6305173at2"/>